<dbReference type="AlphaFoldDB" id="A0A1Y0B4S0"/>
<feature type="region of interest" description="Disordered" evidence="1">
    <location>
        <begin position="46"/>
        <end position="74"/>
    </location>
</feature>
<protein>
    <submittedName>
        <fullName evidence="2">Uncharacterized protein</fullName>
    </submittedName>
</protein>
<sequence>MLLIATSFLSKEANTTESSSDSRMIACRLVIQTKAKKTLLLSAPETMKAPSSVKSGSHSDESWTRAQVVSTGESRCTNNGRIRVEEVVGINRMKSKNND</sequence>
<feature type="compositionally biased region" description="Polar residues" evidence="1">
    <location>
        <begin position="64"/>
        <end position="74"/>
    </location>
</feature>
<gene>
    <name evidence="2" type="ORF">AEK19_MT2182</name>
</gene>
<evidence type="ECO:0000313" key="2">
    <source>
        <dbReference type="EMBL" id="ART32329.1"/>
    </source>
</evidence>
<evidence type="ECO:0000256" key="1">
    <source>
        <dbReference type="SAM" id="MobiDB-lite"/>
    </source>
</evidence>
<proteinExistence type="predicted"/>
<accession>A0A1Y0B4S0</accession>
<name>A0A1Y0B4S0_9LAMI</name>
<geneLocation type="mitochondrion" evidence="2"/>
<keyword evidence="2" id="KW-0496">Mitochondrion</keyword>
<organism evidence="2">
    <name type="scientific">Utricularia reniformis</name>
    <dbReference type="NCBI Taxonomy" id="192314"/>
    <lineage>
        <taxon>Eukaryota</taxon>
        <taxon>Viridiplantae</taxon>
        <taxon>Streptophyta</taxon>
        <taxon>Embryophyta</taxon>
        <taxon>Tracheophyta</taxon>
        <taxon>Spermatophyta</taxon>
        <taxon>Magnoliopsida</taxon>
        <taxon>eudicotyledons</taxon>
        <taxon>Gunneridae</taxon>
        <taxon>Pentapetalae</taxon>
        <taxon>asterids</taxon>
        <taxon>lamiids</taxon>
        <taxon>Lamiales</taxon>
        <taxon>Lentibulariaceae</taxon>
        <taxon>Utricularia</taxon>
    </lineage>
</organism>
<reference evidence="2" key="1">
    <citation type="submission" date="2017-03" db="EMBL/GenBank/DDBJ databases">
        <title>The mitochondrial genome of the carnivorous plant Utricularia reniformis (Lentibulariaceae): structure, comparative analysis and evolutionary landmarks.</title>
        <authorList>
            <person name="Silva S.R."/>
            <person name="Alvarenga D.O."/>
            <person name="Michael T.P."/>
            <person name="Miranda V.F.O."/>
            <person name="Varani A.M."/>
        </authorList>
    </citation>
    <scope>NUCLEOTIDE SEQUENCE</scope>
</reference>
<dbReference type="EMBL" id="KY774314">
    <property type="protein sequence ID" value="ART32329.1"/>
    <property type="molecule type" value="Genomic_DNA"/>
</dbReference>